<reference evidence="1" key="1">
    <citation type="submission" date="2021-06" db="EMBL/GenBank/DDBJ databases">
        <authorList>
            <person name="Hodson N. C."/>
            <person name="Mongue J. A."/>
            <person name="Jaron S. K."/>
        </authorList>
    </citation>
    <scope>NUCLEOTIDE SEQUENCE</scope>
</reference>
<proteinExistence type="predicted"/>
<dbReference type="EMBL" id="CAJVCH010091061">
    <property type="protein sequence ID" value="CAG7722632.1"/>
    <property type="molecule type" value="Genomic_DNA"/>
</dbReference>
<evidence type="ECO:0000313" key="1">
    <source>
        <dbReference type="EMBL" id="CAG7722632.1"/>
    </source>
</evidence>
<feature type="non-terminal residue" evidence="1">
    <location>
        <position position="1"/>
    </location>
</feature>
<keyword evidence="2" id="KW-1185">Reference proteome</keyword>
<comment type="caution">
    <text evidence="1">The sequence shown here is derived from an EMBL/GenBank/DDBJ whole genome shotgun (WGS) entry which is preliminary data.</text>
</comment>
<accession>A0A8J2JLD9</accession>
<dbReference type="Proteomes" id="UP000708208">
    <property type="component" value="Unassembled WGS sequence"/>
</dbReference>
<dbReference type="AlphaFoldDB" id="A0A8J2JLD9"/>
<gene>
    <name evidence="1" type="ORF">AFUS01_LOCUS11759</name>
</gene>
<organism evidence="1 2">
    <name type="scientific">Allacma fusca</name>
    <dbReference type="NCBI Taxonomy" id="39272"/>
    <lineage>
        <taxon>Eukaryota</taxon>
        <taxon>Metazoa</taxon>
        <taxon>Ecdysozoa</taxon>
        <taxon>Arthropoda</taxon>
        <taxon>Hexapoda</taxon>
        <taxon>Collembola</taxon>
        <taxon>Symphypleona</taxon>
        <taxon>Sminthuridae</taxon>
        <taxon>Allacma</taxon>
    </lineage>
</organism>
<sequence length="201" mass="21843">MPLFFASTDDIPEEIALVQTYCHYTNSLQDALYATLIRESFDQPQVDAVQAEIDDPGEVSEASGGRRLAAAAFIGEYGPGGKQPTVYNYQAMKAAFIPATTSPEFPVGTHLDFTFSGTTEICRTADGAEVPPINRNCGLINGVASCETKNALPQEIGRYSWCELDFIQYIHELGEEERFTLEDLAATCGGTVSAPMNCLRP</sequence>
<evidence type="ECO:0000313" key="2">
    <source>
        <dbReference type="Proteomes" id="UP000708208"/>
    </source>
</evidence>
<protein>
    <submittedName>
        <fullName evidence="1">Uncharacterized protein</fullName>
    </submittedName>
</protein>
<name>A0A8J2JLD9_9HEXA</name>